<reference evidence="3" key="1">
    <citation type="journal article" date="2014" name="Nat. Genet.">
        <title>Genome of the human hookworm Necator americanus.</title>
        <authorList>
            <person name="Tang Y.T."/>
            <person name="Gao X."/>
            <person name="Rosa B.A."/>
            <person name="Abubucker S."/>
            <person name="Hallsworth-Pepin K."/>
            <person name="Martin J."/>
            <person name="Tyagi R."/>
            <person name="Heizer E."/>
            <person name="Zhang X."/>
            <person name="Bhonagiri-Palsikar V."/>
            <person name="Minx P."/>
            <person name="Warren W.C."/>
            <person name="Wang Q."/>
            <person name="Zhan B."/>
            <person name="Hotez P.J."/>
            <person name="Sternberg P.W."/>
            <person name="Dougall A."/>
            <person name="Gaze S.T."/>
            <person name="Mulvenna J."/>
            <person name="Sotillo J."/>
            <person name="Ranganathan S."/>
            <person name="Rabelo E.M."/>
            <person name="Wilson R.K."/>
            <person name="Felgner P.L."/>
            <person name="Bethony J."/>
            <person name="Hawdon J.M."/>
            <person name="Gasser R.B."/>
            <person name="Loukas A."/>
            <person name="Mitreva M."/>
        </authorList>
    </citation>
    <scope>NUCLEOTIDE SEQUENCE [LARGE SCALE GENOMIC DNA]</scope>
</reference>
<feature type="compositionally biased region" description="Basic and acidic residues" evidence="1">
    <location>
        <begin position="16"/>
        <end position="30"/>
    </location>
</feature>
<evidence type="ECO:0000256" key="1">
    <source>
        <dbReference type="SAM" id="MobiDB-lite"/>
    </source>
</evidence>
<dbReference type="KEGG" id="nai:NECAME_15225"/>
<keyword evidence="3" id="KW-1185">Reference proteome</keyword>
<organism evidence="2 3">
    <name type="scientific">Necator americanus</name>
    <name type="common">Human hookworm</name>
    <dbReference type="NCBI Taxonomy" id="51031"/>
    <lineage>
        <taxon>Eukaryota</taxon>
        <taxon>Metazoa</taxon>
        <taxon>Ecdysozoa</taxon>
        <taxon>Nematoda</taxon>
        <taxon>Chromadorea</taxon>
        <taxon>Rhabditida</taxon>
        <taxon>Rhabditina</taxon>
        <taxon>Rhabditomorpha</taxon>
        <taxon>Strongyloidea</taxon>
        <taxon>Ancylostomatidae</taxon>
        <taxon>Bunostominae</taxon>
        <taxon>Necator</taxon>
    </lineage>
</organism>
<sequence>MSSAAKSRALASHMESGGRRDQQTKYEHFGARSPDIQGFLGVLFRSYAEPHLRASQFQLDKNAEPPWDPDPYC</sequence>
<evidence type="ECO:0000313" key="2">
    <source>
        <dbReference type="EMBL" id="ETN69563.1"/>
    </source>
</evidence>
<dbReference type="EMBL" id="KI669082">
    <property type="protein sequence ID" value="ETN69563.1"/>
    <property type="molecule type" value="Genomic_DNA"/>
</dbReference>
<name>W2SJ17_NECAM</name>
<gene>
    <name evidence="2" type="ORF">NECAME_15225</name>
</gene>
<protein>
    <submittedName>
        <fullName evidence="2">Uncharacterized protein</fullName>
    </submittedName>
</protein>
<dbReference type="AlphaFoldDB" id="W2SJ17"/>
<evidence type="ECO:0000313" key="3">
    <source>
        <dbReference type="Proteomes" id="UP000053676"/>
    </source>
</evidence>
<dbReference type="OrthoDB" id="5853148at2759"/>
<proteinExistence type="predicted"/>
<feature type="region of interest" description="Disordered" evidence="1">
    <location>
        <begin position="1"/>
        <end position="30"/>
    </location>
</feature>
<accession>W2SJ17</accession>
<dbReference type="Proteomes" id="UP000053676">
    <property type="component" value="Unassembled WGS sequence"/>
</dbReference>